<keyword evidence="1" id="KW-0472">Membrane</keyword>
<keyword evidence="4" id="KW-1185">Reference proteome</keyword>
<protein>
    <submittedName>
        <fullName evidence="3">Uncharacterized protein</fullName>
    </submittedName>
</protein>
<name>A0A517NQ25_9BACT</name>
<evidence type="ECO:0000313" key="4">
    <source>
        <dbReference type="Proteomes" id="UP000319817"/>
    </source>
</evidence>
<feature type="transmembrane region" description="Helical" evidence="1">
    <location>
        <begin position="111"/>
        <end position="129"/>
    </location>
</feature>
<dbReference type="Proteomes" id="UP000319817">
    <property type="component" value="Chromosome"/>
</dbReference>
<feature type="chain" id="PRO_5022017354" evidence="2">
    <location>
        <begin position="21"/>
        <end position="399"/>
    </location>
</feature>
<keyword evidence="1" id="KW-1133">Transmembrane helix</keyword>
<evidence type="ECO:0000256" key="1">
    <source>
        <dbReference type="SAM" id="Phobius"/>
    </source>
</evidence>
<feature type="transmembrane region" description="Helical" evidence="1">
    <location>
        <begin position="144"/>
        <end position="163"/>
    </location>
</feature>
<evidence type="ECO:0000256" key="2">
    <source>
        <dbReference type="SAM" id="SignalP"/>
    </source>
</evidence>
<proteinExistence type="predicted"/>
<gene>
    <name evidence="3" type="ORF">K239x_11660</name>
</gene>
<dbReference type="AlphaFoldDB" id="A0A517NQ25"/>
<dbReference type="RefSeq" id="WP_145416768.1">
    <property type="nucleotide sequence ID" value="NZ_CP036526.1"/>
</dbReference>
<keyword evidence="1" id="KW-0812">Transmembrane</keyword>
<accession>A0A517NQ25</accession>
<reference evidence="3 4" key="1">
    <citation type="submission" date="2019-02" db="EMBL/GenBank/DDBJ databases">
        <title>Deep-cultivation of Planctomycetes and their phenomic and genomic characterization uncovers novel biology.</title>
        <authorList>
            <person name="Wiegand S."/>
            <person name="Jogler M."/>
            <person name="Boedeker C."/>
            <person name="Pinto D."/>
            <person name="Vollmers J."/>
            <person name="Rivas-Marin E."/>
            <person name="Kohn T."/>
            <person name="Peeters S.H."/>
            <person name="Heuer A."/>
            <person name="Rast P."/>
            <person name="Oberbeckmann S."/>
            <person name="Bunk B."/>
            <person name="Jeske O."/>
            <person name="Meyerdierks A."/>
            <person name="Storesund J.E."/>
            <person name="Kallscheuer N."/>
            <person name="Luecker S."/>
            <person name="Lage O.M."/>
            <person name="Pohl T."/>
            <person name="Merkel B.J."/>
            <person name="Hornburger P."/>
            <person name="Mueller R.-W."/>
            <person name="Bruemmer F."/>
            <person name="Labrenz M."/>
            <person name="Spormann A.M."/>
            <person name="Op den Camp H."/>
            <person name="Overmann J."/>
            <person name="Amann R."/>
            <person name="Jetten M.S.M."/>
            <person name="Mascher T."/>
            <person name="Medema M.H."/>
            <person name="Devos D.P."/>
            <person name="Kaster A.-K."/>
            <person name="Ovreas L."/>
            <person name="Rohde M."/>
            <person name="Galperin M.Y."/>
            <person name="Jogler C."/>
        </authorList>
    </citation>
    <scope>NUCLEOTIDE SEQUENCE [LARGE SCALE GENOMIC DNA]</scope>
    <source>
        <strain evidence="3 4">K23_9</strain>
    </source>
</reference>
<organism evidence="3 4">
    <name type="scientific">Stieleria marina</name>
    <dbReference type="NCBI Taxonomy" id="1930275"/>
    <lineage>
        <taxon>Bacteria</taxon>
        <taxon>Pseudomonadati</taxon>
        <taxon>Planctomycetota</taxon>
        <taxon>Planctomycetia</taxon>
        <taxon>Pirellulales</taxon>
        <taxon>Pirellulaceae</taxon>
        <taxon>Stieleria</taxon>
    </lineage>
</organism>
<feature type="transmembrane region" description="Helical" evidence="1">
    <location>
        <begin position="241"/>
        <end position="260"/>
    </location>
</feature>
<sequence precursor="true">MRQVICLTILVGFIGSNLFAQQSDSQADPSSGLSLQSVQDNLEGDFRAEDISAANSWAQSLQLADWLGPLAPVALSPFFGMACLSGLALYGPDWVTNNALLGASGPLQNEWLFVVFIILTLLTSLPRLSKVSKPFAQAMDQLETYSVIIILLAIKVLADVGAGADQTTEIAMVQLGVFSVAADTLLMIAMAINIIVVNTVKFFFEFLVWLTPIPALDAIFEVCNKTVCAALMAVYAFSPTIATIINVVILLCALVVFRWVSRQVRYYRTMVMDPVVAKLWSNYGACPGGSIVVFPKDACGPFAAKSRLRICRDGDSWTLNEANWWMPSSNHTIAGSTTPPTLRRGWVMHTITFYDGDQKQDFKVSRRYDASLGEIAVLLGIEMPSETSTERQDAKVEFA</sequence>
<dbReference type="EMBL" id="CP036526">
    <property type="protein sequence ID" value="QDT09221.1"/>
    <property type="molecule type" value="Genomic_DNA"/>
</dbReference>
<keyword evidence="2" id="KW-0732">Signal</keyword>
<feature type="signal peptide" evidence="2">
    <location>
        <begin position="1"/>
        <end position="20"/>
    </location>
</feature>
<dbReference type="OrthoDB" id="292498at2"/>
<feature type="transmembrane region" description="Helical" evidence="1">
    <location>
        <begin position="175"/>
        <end position="197"/>
    </location>
</feature>
<evidence type="ECO:0000313" key="3">
    <source>
        <dbReference type="EMBL" id="QDT09221.1"/>
    </source>
</evidence>
<feature type="transmembrane region" description="Helical" evidence="1">
    <location>
        <begin position="70"/>
        <end position="90"/>
    </location>
</feature>